<accession>A0A1H2I262</accession>
<organism evidence="2 3">
    <name type="scientific">Halopseudomonas salegens</name>
    <dbReference type="NCBI Taxonomy" id="1434072"/>
    <lineage>
        <taxon>Bacteria</taxon>
        <taxon>Pseudomonadati</taxon>
        <taxon>Pseudomonadota</taxon>
        <taxon>Gammaproteobacteria</taxon>
        <taxon>Pseudomonadales</taxon>
        <taxon>Pseudomonadaceae</taxon>
        <taxon>Halopseudomonas</taxon>
    </lineage>
</organism>
<dbReference type="EMBL" id="LT629787">
    <property type="protein sequence ID" value="SDU38094.1"/>
    <property type="molecule type" value="Genomic_DNA"/>
</dbReference>
<dbReference type="Proteomes" id="UP000243924">
    <property type="component" value="Chromosome I"/>
</dbReference>
<keyword evidence="3" id="KW-1185">Reference proteome</keyword>
<feature type="signal peptide" evidence="1">
    <location>
        <begin position="1"/>
        <end position="22"/>
    </location>
</feature>
<evidence type="ECO:0000313" key="3">
    <source>
        <dbReference type="Proteomes" id="UP000243924"/>
    </source>
</evidence>
<proteinExistence type="predicted"/>
<keyword evidence="1" id="KW-0732">Signal</keyword>
<sequence length="254" mass="29313">MSKHLKYLLAVGLLCLAPLVKADLQTLQTLHEIRSEGYKAATYLLIDNNLYQRVREPGHREAYHEALDGMDSRIRQIDNPSDLRTVFDQFTGMIRDLENQPEDEAHYNLATVNRIMQTHAQLDEVLAERYAEHADLADERLAVLHQQSLETNQILLLYQNNMFSSIGVYFMDTHEGIFSDMNASIVERFSTMRSLLPEQAAAISQLDQQYSFIQPRLITYYQDWVPTIAAFYLLRNTDTLNNLAREQLRISTTG</sequence>
<evidence type="ECO:0000313" key="2">
    <source>
        <dbReference type="EMBL" id="SDU38094.1"/>
    </source>
</evidence>
<dbReference type="RefSeq" id="WP_092389380.1">
    <property type="nucleotide sequence ID" value="NZ_LT629787.1"/>
</dbReference>
<dbReference type="AlphaFoldDB" id="A0A1H2I262"/>
<protein>
    <submittedName>
        <fullName evidence="2">Uncharacterized protein</fullName>
    </submittedName>
</protein>
<dbReference type="OrthoDB" id="6871517at2"/>
<name>A0A1H2I262_9GAMM</name>
<evidence type="ECO:0000256" key="1">
    <source>
        <dbReference type="SAM" id="SignalP"/>
    </source>
</evidence>
<reference evidence="3" key="1">
    <citation type="submission" date="2016-10" db="EMBL/GenBank/DDBJ databases">
        <authorList>
            <person name="Varghese N."/>
            <person name="Submissions S."/>
        </authorList>
    </citation>
    <scope>NUCLEOTIDE SEQUENCE [LARGE SCALE GENOMIC DNA]</scope>
    <source>
        <strain evidence="3">CECT 8338</strain>
    </source>
</reference>
<feature type="chain" id="PRO_5009276278" evidence="1">
    <location>
        <begin position="23"/>
        <end position="254"/>
    </location>
</feature>
<gene>
    <name evidence="2" type="ORF">SAMN05216210_3488</name>
</gene>